<comment type="caution">
    <text evidence="1">The sequence shown here is derived from an EMBL/GenBank/DDBJ whole genome shotgun (WGS) entry which is preliminary data.</text>
</comment>
<protein>
    <submittedName>
        <fullName evidence="1">Uncharacterized protein</fullName>
    </submittedName>
</protein>
<keyword evidence="2" id="KW-1185">Reference proteome</keyword>
<dbReference type="EMBL" id="JAACJN010000136">
    <property type="protein sequence ID" value="KAF5368195.1"/>
    <property type="molecule type" value="Genomic_DNA"/>
</dbReference>
<proteinExistence type="predicted"/>
<evidence type="ECO:0000313" key="2">
    <source>
        <dbReference type="Proteomes" id="UP000518752"/>
    </source>
</evidence>
<sequence length="79" mass="8742">MSDNTKSISKSDAIFARAYASAIKSKFKVAIGEDGCMDLVYPQMTNFLIYELADAPQHSDNPTFIGASADSYLQQLRSW</sequence>
<dbReference type="OrthoDB" id="2833384at2759"/>
<reference evidence="1 2" key="1">
    <citation type="journal article" date="2020" name="ISME J.">
        <title>Uncovering the hidden diversity of litter-decomposition mechanisms in mushroom-forming fungi.</title>
        <authorList>
            <person name="Floudas D."/>
            <person name="Bentzer J."/>
            <person name="Ahren D."/>
            <person name="Johansson T."/>
            <person name="Persson P."/>
            <person name="Tunlid A."/>
        </authorList>
    </citation>
    <scope>NUCLEOTIDE SEQUENCE [LARGE SCALE GENOMIC DNA]</scope>
    <source>
        <strain evidence="1 2">CBS 406.79</strain>
    </source>
</reference>
<accession>A0A8H5LSA2</accession>
<name>A0A8H5LSA2_9AGAR</name>
<dbReference type="Proteomes" id="UP000518752">
    <property type="component" value="Unassembled WGS sequence"/>
</dbReference>
<gene>
    <name evidence="1" type="ORF">D9757_011294</name>
</gene>
<dbReference type="AlphaFoldDB" id="A0A8H5LSA2"/>
<organism evidence="1 2">
    <name type="scientific">Collybiopsis confluens</name>
    <dbReference type="NCBI Taxonomy" id="2823264"/>
    <lineage>
        <taxon>Eukaryota</taxon>
        <taxon>Fungi</taxon>
        <taxon>Dikarya</taxon>
        <taxon>Basidiomycota</taxon>
        <taxon>Agaricomycotina</taxon>
        <taxon>Agaricomycetes</taxon>
        <taxon>Agaricomycetidae</taxon>
        <taxon>Agaricales</taxon>
        <taxon>Marasmiineae</taxon>
        <taxon>Omphalotaceae</taxon>
        <taxon>Collybiopsis</taxon>
    </lineage>
</organism>
<evidence type="ECO:0000313" key="1">
    <source>
        <dbReference type="EMBL" id="KAF5368195.1"/>
    </source>
</evidence>